<dbReference type="EMBL" id="JARPWY010000002">
    <property type="protein sequence ID" value="MDT2512850.1"/>
    <property type="molecule type" value="Genomic_DNA"/>
</dbReference>
<dbReference type="GO" id="GO:0003677">
    <property type="term" value="F:DNA binding"/>
    <property type="evidence" value="ECO:0007669"/>
    <property type="project" value="UniProtKB-UniRule"/>
</dbReference>
<feature type="domain" description="Core-binding (CB)" evidence="11">
    <location>
        <begin position="53"/>
        <end position="135"/>
    </location>
</feature>
<dbReference type="GO" id="GO:0007059">
    <property type="term" value="P:chromosome segregation"/>
    <property type="evidence" value="ECO:0007669"/>
    <property type="project" value="UniProtKB-KW"/>
</dbReference>
<protein>
    <submittedName>
        <fullName evidence="12">Tyrosine-type recombinase/integrase</fullName>
    </submittedName>
</protein>
<dbReference type="Proteomes" id="UP001264335">
    <property type="component" value="Unassembled WGS sequence"/>
</dbReference>
<dbReference type="GO" id="GO:0051301">
    <property type="term" value="P:cell division"/>
    <property type="evidence" value="ECO:0007669"/>
    <property type="project" value="UniProtKB-KW"/>
</dbReference>
<dbReference type="InterPro" id="IPR013762">
    <property type="entry name" value="Integrase-like_cat_sf"/>
</dbReference>
<evidence type="ECO:0000256" key="8">
    <source>
        <dbReference type="ARBA" id="ARBA00023306"/>
    </source>
</evidence>
<gene>
    <name evidence="12" type="ORF">P7D79_01265</name>
</gene>
<evidence type="ECO:0000256" key="2">
    <source>
        <dbReference type="ARBA" id="ARBA00022490"/>
    </source>
</evidence>
<dbReference type="InterPro" id="IPR010998">
    <property type="entry name" value="Integrase_recombinase_N"/>
</dbReference>
<dbReference type="Pfam" id="PF00589">
    <property type="entry name" value="Phage_integrase"/>
    <property type="match status" value="1"/>
</dbReference>
<keyword evidence="8" id="KW-0131">Cell cycle</keyword>
<dbReference type="AlphaFoldDB" id="A0ABD5F448"/>
<dbReference type="PANTHER" id="PTHR30349:SF77">
    <property type="entry name" value="TYROSINE RECOMBINASE XERC"/>
    <property type="match status" value="1"/>
</dbReference>
<name>A0ABD5F448_ENTAV</name>
<evidence type="ECO:0000256" key="3">
    <source>
        <dbReference type="ARBA" id="ARBA00022618"/>
    </source>
</evidence>
<evidence type="ECO:0000256" key="7">
    <source>
        <dbReference type="ARBA" id="ARBA00023172"/>
    </source>
</evidence>
<organism evidence="12 13">
    <name type="scientific">Enterococcus avium</name>
    <name type="common">Streptococcus avium</name>
    <dbReference type="NCBI Taxonomy" id="33945"/>
    <lineage>
        <taxon>Bacteria</taxon>
        <taxon>Bacillati</taxon>
        <taxon>Bacillota</taxon>
        <taxon>Bacilli</taxon>
        <taxon>Lactobacillales</taxon>
        <taxon>Enterococcaceae</taxon>
        <taxon>Enterococcus</taxon>
    </lineage>
</organism>
<keyword evidence="2" id="KW-0963">Cytoplasm</keyword>
<dbReference type="GO" id="GO:0005737">
    <property type="term" value="C:cytoplasm"/>
    <property type="evidence" value="ECO:0007669"/>
    <property type="project" value="UniProtKB-SubCell"/>
</dbReference>
<keyword evidence="6 9" id="KW-0238">DNA-binding</keyword>
<comment type="caution">
    <text evidence="12">The sequence shown here is derived from an EMBL/GenBank/DDBJ whole genome shotgun (WGS) entry which is preliminary data.</text>
</comment>
<evidence type="ECO:0000313" key="13">
    <source>
        <dbReference type="Proteomes" id="UP001264335"/>
    </source>
</evidence>
<evidence type="ECO:0000259" key="11">
    <source>
        <dbReference type="PROSITE" id="PS51900"/>
    </source>
</evidence>
<dbReference type="Pfam" id="PF13495">
    <property type="entry name" value="Phage_int_SAM_4"/>
    <property type="match status" value="1"/>
</dbReference>
<dbReference type="InterPro" id="IPR050090">
    <property type="entry name" value="Tyrosine_recombinase_XerCD"/>
</dbReference>
<reference evidence="12 13" key="1">
    <citation type="submission" date="2023-03" db="EMBL/GenBank/DDBJ databases">
        <authorList>
            <person name="Shen W."/>
            <person name="Cai J."/>
        </authorList>
    </citation>
    <scope>NUCLEOTIDE SEQUENCE [LARGE SCALE GENOMIC DNA]</scope>
    <source>
        <strain evidence="12 13">Y2</strain>
    </source>
</reference>
<dbReference type="PROSITE" id="PS51898">
    <property type="entry name" value="TYR_RECOMBINASE"/>
    <property type="match status" value="1"/>
</dbReference>
<dbReference type="GO" id="GO:0015074">
    <property type="term" value="P:DNA integration"/>
    <property type="evidence" value="ECO:0007669"/>
    <property type="project" value="UniProtKB-KW"/>
</dbReference>
<dbReference type="SUPFAM" id="SSF56349">
    <property type="entry name" value="DNA breaking-rejoining enzymes"/>
    <property type="match status" value="1"/>
</dbReference>
<evidence type="ECO:0000256" key="4">
    <source>
        <dbReference type="ARBA" id="ARBA00022829"/>
    </source>
</evidence>
<dbReference type="InterPro" id="IPR004107">
    <property type="entry name" value="Integrase_SAM-like_N"/>
</dbReference>
<dbReference type="InterPro" id="IPR002104">
    <property type="entry name" value="Integrase_catalytic"/>
</dbReference>
<dbReference type="RefSeq" id="WP_311902136.1">
    <property type="nucleotide sequence ID" value="NZ_JARPWI010000108.1"/>
</dbReference>
<evidence type="ECO:0000313" key="12">
    <source>
        <dbReference type="EMBL" id="MDT2512850.1"/>
    </source>
</evidence>
<keyword evidence="4" id="KW-0159">Chromosome partition</keyword>
<dbReference type="GO" id="GO:0006310">
    <property type="term" value="P:DNA recombination"/>
    <property type="evidence" value="ECO:0007669"/>
    <property type="project" value="UniProtKB-KW"/>
</dbReference>
<evidence type="ECO:0000256" key="1">
    <source>
        <dbReference type="ARBA" id="ARBA00004496"/>
    </source>
</evidence>
<accession>A0ABD5F448</accession>
<comment type="subcellular location">
    <subcellularLocation>
        <location evidence="1">Cytoplasm</location>
    </subcellularLocation>
</comment>
<dbReference type="InterPro" id="IPR011010">
    <property type="entry name" value="DNA_brk_join_enz"/>
</dbReference>
<dbReference type="Gene3D" id="1.10.150.130">
    <property type="match status" value="1"/>
</dbReference>
<sequence>MESRDTVINAVIRRMEPELNNDQLKKLKVVLTLHLGNFRLEEQKNEVVIYDETSDIAAYKQYFVSMKLKNLSDGTIALRMRTLDKFIRWIRKPYGDITTWDIKNYLAQRTMIDHLASSTLERERGTICLFFKWLYDEEYLPKDIGKSVEKIKVEKRLRHAFTPVEVELIRNACRKPKERAVIEMLLSTGCRVSELVSIRIEDYDSARGEASVIGKGNKERMVYFNAKAKVAIDNYLKIKPHETGPLLCGLKGPGTTFTPNGVQKMIREIAKRANVAHAHPHKFRRTAATIAINSKVDINDVRIFLGHEDIKTTQHYIDSSGVDFKQKHDLFSA</sequence>
<keyword evidence="3" id="KW-0132">Cell division</keyword>
<evidence type="ECO:0000256" key="9">
    <source>
        <dbReference type="PROSITE-ProRule" id="PRU01248"/>
    </source>
</evidence>
<dbReference type="PROSITE" id="PS51900">
    <property type="entry name" value="CB"/>
    <property type="match status" value="1"/>
</dbReference>
<feature type="domain" description="Tyr recombinase" evidence="10">
    <location>
        <begin position="156"/>
        <end position="329"/>
    </location>
</feature>
<evidence type="ECO:0000256" key="5">
    <source>
        <dbReference type="ARBA" id="ARBA00022908"/>
    </source>
</evidence>
<evidence type="ECO:0000256" key="6">
    <source>
        <dbReference type="ARBA" id="ARBA00023125"/>
    </source>
</evidence>
<evidence type="ECO:0000259" key="10">
    <source>
        <dbReference type="PROSITE" id="PS51898"/>
    </source>
</evidence>
<keyword evidence="5" id="KW-0229">DNA integration</keyword>
<keyword evidence="7" id="KW-0233">DNA recombination</keyword>
<dbReference type="PANTHER" id="PTHR30349">
    <property type="entry name" value="PHAGE INTEGRASE-RELATED"/>
    <property type="match status" value="1"/>
</dbReference>
<proteinExistence type="predicted"/>
<dbReference type="InterPro" id="IPR044068">
    <property type="entry name" value="CB"/>
</dbReference>
<dbReference type="Gene3D" id="1.10.443.10">
    <property type="entry name" value="Intergrase catalytic core"/>
    <property type="match status" value="1"/>
</dbReference>